<reference evidence="2" key="1">
    <citation type="submission" date="2023-10" db="EMBL/GenBank/DDBJ databases">
        <authorList>
            <person name="Chen Y."/>
            <person name="Shah S."/>
            <person name="Dougan E. K."/>
            <person name="Thang M."/>
            <person name="Chan C."/>
        </authorList>
    </citation>
    <scope>NUCLEOTIDE SEQUENCE [LARGE SCALE GENOMIC DNA]</scope>
</reference>
<dbReference type="EMBL" id="CAUYUJ010009780">
    <property type="protein sequence ID" value="CAK0827663.1"/>
    <property type="molecule type" value="Genomic_DNA"/>
</dbReference>
<accession>A0ABN9S717</accession>
<feature type="compositionally biased region" description="Acidic residues" evidence="1">
    <location>
        <begin position="133"/>
        <end position="144"/>
    </location>
</feature>
<proteinExistence type="predicted"/>
<evidence type="ECO:0000313" key="2">
    <source>
        <dbReference type="EMBL" id="CAK0827663.1"/>
    </source>
</evidence>
<gene>
    <name evidence="2" type="ORF">PCOR1329_LOCUS27145</name>
</gene>
<organism evidence="2 3">
    <name type="scientific">Prorocentrum cordatum</name>
    <dbReference type="NCBI Taxonomy" id="2364126"/>
    <lineage>
        <taxon>Eukaryota</taxon>
        <taxon>Sar</taxon>
        <taxon>Alveolata</taxon>
        <taxon>Dinophyceae</taxon>
        <taxon>Prorocentrales</taxon>
        <taxon>Prorocentraceae</taxon>
        <taxon>Prorocentrum</taxon>
    </lineage>
</organism>
<sequence length="156" mass="16795">MALQLLGSRAPLTKEPWRAPKEEEEEEEENRSAPRSSWEAFPPGCTAGPSAGRSGERNAPWGRPSTDTPNIRAEASERPRSCQRCAFGCRGRVGGGARRGAAAAGQAWHALRAASADLEEAPHLSPGPVQAQQEEEEEREEEEAQQLAQEAAGQRG</sequence>
<comment type="caution">
    <text evidence="2">The sequence shown here is derived from an EMBL/GenBank/DDBJ whole genome shotgun (WGS) entry which is preliminary data.</text>
</comment>
<protein>
    <submittedName>
        <fullName evidence="2">Uncharacterized protein</fullName>
    </submittedName>
</protein>
<dbReference type="Proteomes" id="UP001189429">
    <property type="component" value="Unassembled WGS sequence"/>
</dbReference>
<keyword evidence="3" id="KW-1185">Reference proteome</keyword>
<feature type="compositionally biased region" description="Low complexity" evidence="1">
    <location>
        <begin position="145"/>
        <end position="156"/>
    </location>
</feature>
<feature type="region of interest" description="Disordered" evidence="1">
    <location>
        <begin position="1"/>
        <end position="80"/>
    </location>
</feature>
<name>A0ABN9S717_9DINO</name>
<evidence type="ECO:0000256" key="1">
    <source>
        <dbReference type="SAM" id="MobiDB-lite"/>
    </source>
</evidence>
<feature type="region of interest" description="Disordered" evidence="1">
    <location>
        <begin position="113"/>
        <end position="156"/>
    </location>
</feature>
<evidence type="ECO:0000313" key="3">
    <source>
        <dbReference type="Proteomes" id="UP001189429"/>
    </source>
</evidence>